<reference evidence="1 2" key="1">
    <citation type="submission" date="2016-07" db="EMBL/GenBank/DDBJ databases">
        <title>Draft genome of the white-rot fungus Obba rivulosa 3A-2.</title>
        <authorList>
            <consortium name="DOE Joint Genome Institute"/>
            <person name="Miettinen O."/>
            <person name="Riley R."/>
            <person name="Acob R."/>
            <person name="Barry K."/>
            <person name="Cullen D."/>
            <person name="De Vries R."/>
            <person name="Hainaut M."/>
            <person name="Hatakka A."/>
            <person name="Henrissat B."/>
            <person name="Hilden K."/>
            <person name="Kuo R."/>
            <person name="Labutti K."/>
            <person name="Lipzen A."/>
            <person name="Makela M.R."/>
            <person name="Sandor L."/>
            <person name="Spatafora J.W."/>
            <person name="Grigoriev I.V."/>
            <person name="Hibbett D.S."/>
        </authorList>
    </citation>
    <scope>NUCLEOTIDE SEQUENCE [LARGE SCALE GENOMIC DNA]</scope>
    <source>
        <strain evidence="1 2">3A-2</strain>
    </source>
</reference>
<dbReference type="Proteomes" id="UP000250043">
    <property type="component" value="Unassembled WGS sequence"/>
</dbReference>
<keyword evidence="2" id="KW-1185">Reference proteome</keyword>
<sequence length="543" mass="60456">MPITTSLHNIINDFYGRCEQQGIDEDEAGLRQEILRGNHSSRLRRRRFSHWRQNRRMCQFWRPTTPPAARGTPTAARISGSTQHVCDRSSAVFNKGNMRSIRDQSSPARSTGIDTPHGMQLDAVAGVSADSGDVAWRGESDAAQDGLGTCPHAPGGSWRELVLAATTLDATNGNGQTDSAGAPLVEWRALRVCESVAGSLLEGRRAGPWTRTVIVAVTYVEVYPVRTSPLSLGGTHRTSNDIGTIWMAQLEKWACRNVFFYLDRVILEIISSLLPVIAYAALLYQHNLCSKSTLRSFILRAVLPSAYGGFADALLRYPQPLRLSGTRFALRRLPQLVCYNNVPMSMSSLHCLIPSYPASDGSRHEQYNEPAQLGDDAVKLVAAVKLDAWAEEMRLVDVEMWIIIGRTQNSGIRNLDGATSEIAAALSSSAGPHWRLSVVAEKHDDKEFMIWGMDHVCSANTINLIVPVITRKLRRSRHETVTKLKIRRLPDHDTYKYNDADDTARNVHERIHSTHPNELFKIEEDHLCRGAKQRCQHGGRLRG</sequence>
<organism evidence="1 2">
    <name type="scientific">Obba rivulosa</name>
    <dbReference type="NCBI Taxonomy" id="1052685"/>
    <lineage>
        <taxon>Eukaryota</taxon>
        <taxon>Fungi</taxon>
        <taxon>Dikarya</taxon>
        <taxon>Basidiomycota</taxon>
        <taxon>Agaricomycotina</taxon>
        <taxon>Agaricomycetes</taxon>
        <taxon>Polyporales</taxon>
        <taxon>Gelatoporiaceae</taxon>
        <taxon>Obba</taxon>
    </lineage>
</organism>
<evidence type="ECO:0000313" key="1">
    <source>
        <dbReference type="EMBL" id="OCH92803.1"/>
    </source>
</evidence>
<name>A0A8E2DP32_9APHY</name>
<dbReference type="AlphaFoldDB" id="A0A8E2DP32"/>
<gene>
    <name evidence="1" type="ORF">OBBRIDRAFT_824451</name>
</gene>
<accession>A0A8E2DP32</accession>
<proteinExistence type="predicted"/>
<evidence type="ECO:0000313" key="2">
    <source>
        <dbReference type="Proteomes" id="UP000250043"/>
    </source>
</evidence>
<protein>
    <submittedName>
        <fullName evidence="1">Uncharacterized protein</fullName>
    </submittedName>
</protein>
<dbReference type="EMBL" id="KV722363">
    <property type="protein sequence ID" value="OCH92803.1"/>
    <property type="molecule type" value="Genomic_DNA"/>
</dbReference>